<protein>
    <submittedName>
        <fullName evidence="1">Uncharacterized protein</fullName>
    </submittedName>
</protein>
<dbReference type="RefSeq" id="WP_015650058.1">
    <property type="nucleotide sequence ID" value="NC_020506.1"/>
</dbReference>
<reference evidence="1 2" key="1">
    <citation type="submission" date="2013-02" db="EMBL/GenBank/DDBJ databases">
        <title>The complete genome sequence of Corynebacterium callunae DSM 20147.</title>
        <authorList>
            <person name="Ruckert C."/>
            <person name="Albersmeier A."/>
            <person name="Kalinowski J."/>
        </authorList>
    </citation>
    <scope>NUCLEOTIDE SEQUENCE [LARGE SCALE GENOMIC DNA]</scope>
    <source>
        <strain evidence="1 2">DSM 20147</strain>
    </source>
</reference>
<organism evidence="1 2">
    <name type="scientific">Corynebacterium callunae DSM 20147</name>
    <dbReference type="NCBI Taxonomy" id="1121353"/>
    <lineage>
        <taxon>Bacteria</taxon>
        <taxon>Bacillati</taxon>
        <taxon>Actinomycetota</taxon>
        <taxon>Actinomycetes</taxon>
        <taxon>Mycobacteriales</taxon>
        <taxon>Corynebacteriaceae</taxon>
        <taxon>Corynebacterium</taxon>
    </lineage>
</organism>
<gene>
    <name evidence="1" type="ORF">H924_00725</name>
</gene>
<dbReference type="Proteomes" id="UP000011760">
    <property type="component" value="Chromosome"/>
</dbReference>
<dbReference type="KEGG" id="ccn:H924_00725"/>
<dbReference type="AlphaFoldDB" id="M1UWX9"/>
<name>M1UWX9_9CORY</name>
<dbReference type="eggNOG" id="ENOG5030P73">
    <property type="taxonomic scope" value="Bacteria"/>
</dbReference>
<dbReference type="EMBL" id="CP004354">
    <property type="protein sequence ID" value="AGG65603.1"/>
    <property type="molecule type" value="Genomic_DNA"/>
</dbReference>
<dbReference type="STRING" id="1121353.H924_00725"/>
<dbReference type="PATRIC" id="fig|1121353.3.peg.153"/>
<accession>M1UWX9</accession>
<dbReference type="HOGENOM" id="CLU_893456_0_0_11"/>
<sequence length="328" mass="36132">MVASESHASHRSRLEQFIYATICAWPHLTILQAAQAAVQLARPMRIFELQGFEGISHSLNHIDLRSVLEWQILGFQPRDNAAAILLSNPGPLPAEEPTPPLAFYMGTQVVDVENSGAAIPTLSSHINRWKKRRGRFHEPATYAGFHRAFTEDTARMLGNIAKIGALATWEDTKQEAASWAELPHPPAIIGDTPPQHLTTENAWYHFRIGKHLGRDAFAEIALCLGNVFCHHLPQVWTDYSLNSANDDPRGVLLESEAAGSIAIARIGGPARRGGSFFKDALFDANQPLPENFDLCTVLAAATEIQELLQGDSLPVVGANWYADDPYYP</sequence>
<evidence type="ECO:0000313" key="1">
    <source>
        <dbReference type="EMBL" id="AGG65603.1"/>
    </source>
</evidence>
<proteinExistence type="predicted"/>
<keyword evidence="2" id="KW-1185">Reference proteome</keyword>
<evidence type="ECO:0000313" key="2">
    <source>
        <dbReference type="Proteomes" id="UP000011760"/>
    </source>
</evidence>